<dbReference type="Proteomes" id="UP000885779">
    <property type="component" value="Unassembled WGS sequence"/>
</dbReference>
<dbReference type="SMART" id="SM00642">
    <property type="entry name" value="Aamy"/>
    <property type="match status" value="1"/>
</dbReference>
<dbReference type="PANTHER" id="PTHR10357">
    <property type="entry name" value="ALPHA-AMYLASE FAMILY MEMBER"/>
    <property type="match status" value="1"/>
</dbReference>
<dbReference type="Gene3D" id="2.60.40.1180">
    <property type="entry name" value="Golgi alpha-mannosidase II"/>
    <property type="match status" value="1"/>
</dbReference>
<comment type="caution">
    <text evidence="2">The sequence shown here is derived from an EMBL/GenBank/DDBJ whole genome shotgun (WGS) entry which is preliminary data.</text>
</comment>
<dbReference type="Pfam" id="PF22026">
    <property type="entry name" value="Alpha-amylase_C_2"/>
    <property type="match status" value="1"/>
</dbReference>
<dbReference type="SUPFAM" id="SSF51011">
    <property type="entry name" value="Glycosyl hydrolase domain"/>
    <property type="match status" value="1"/>
</dbReference>
<dbReference type="SUPFAM" id="SSF51445">
    <property type="entry name" value="(Trans)glycosidases"/>
    <property type="match status" value="1"/>
</dbReference>
<gene>
    <name evidence="2" type="ORF">ENK44_03895</name>
</gene>
<dbReference type="InterPro" id="IPR013783">
    <property type="entry name" value="Ig-like_fold"/>
</dbReference>
<dbReference type="CDD" id="cd02859">
    <property type="entry name" value="E_set_AMPKbeta_like_N"/>
    <property type="match status" value="1"/>
</dbReference>
<dbReference type="InterPro" id="IPR054174">
    <property type="entry name" value="Alpha-amylase-like_C"/>
</dbReference>
<dbReference type="InterPro" id="IPR032640">
    <property type="entry name" value="AMPK1_CBM"/>
</dbReference>
<dbReference type="Pfam" id="PF16561">
    <property type="entry name" value="AMPK1_CBM"/>
    <property type="match status" value="1"/>
</dbReference>
<dbReference type="SUPFAM" id="SSF81296">
    <property type="entry name" value="E set domains"/>
    <property type="match status" value="1"/>
</dbReference>
<evidence type="ECO:0000259" key="1">
    <source>
        <dbReference type="SMART" id="SM00642"/>
    </source>
</evidence>
<reference evidence="2" key="1">
    <citation type="journal article" date="2020" name="mSystems">
        <title>Genome- and Community-Level Interaction Insights into Carbon Utilization and Element Cycling Functions of Hydrothermarchaeota in Hydrothermal Sediment.</title>
        <authorList>
            <person name="Zhou Z."/>
            <person name="Liu Y."/>
            <person name="Xu W."/>
            <person name="Pan J."/>
            <person name="Luo Z.H."/>
            <person name="Li M."/>
        </authorList>
    </citation>
    <scope>NUCLEOTIDE SEQUENCE [LARGE SCALE GENOMIC DNA]</scope>
    <source>
        <strain evidence="2">HyVt-577</strain>
    </source>
</reference>
<dbReference type="InterPro" id="IPR017853">
    <property type="entry name" value="GH"/>
</dbReference>
<protein>
    <recommendedName>
        <fullName evidence="1">Glycosyl hydrolase family 13 catalytic domain-containing protein</fullName>
    </recommendedName>
</protein>
<dbReference type="EMBL" id="DRQG01000034">
    <property type="protein sequence ID" value="HGY54823.1"/>
    <property type="molecule type" value="Genomic_DNA"/>
</dbReference>
<dbReference type="Pfam" id="PF00128">
    <property type="entry name" value="Alpha-amylase"/>
    <property type="match status" value="1"/>
</dbReference>
<dbReference type="InterPro" id="IPR013780">
    <property type="entry name" value="Glyco_hydro_b"/>
</dbReference>
<dbReference type="Gene3D" id="3.20.20.80">
    <property type="entry name" value="Glycosidases"/>
    <property type="match status" value="1"/>
</dbReference>
<dbReference type="AlphaFoldDB" id="A0A7V4TZH0"/>
<dbReference type="Gene3D" id="2.60.40.10">
    <property type="entry name" value="Immunoglobulins"/>
    <property type="match status" value="1"/>
</dbReference>
<accession>A0A7V4TZH0</accession>
<name>A0A7V4TZH0_CALAY</name>
<dbReference type="GO" id="GO:0005975">
    <property type="term" value="P:carbohydrate metabolic process"/>
    <property type="evidence" value="ECO:0007669"/>
    <property type="project" value="InterPro"/>
</dbReference>
<dbReference type="InterPro" id="IPR014756">
    <property type="entry name" value="Ig_E-set"/>
</dbReference>
<evidence type="ECO:0000313" key="2">
    <source>
        <dbReference type="EMBL" id="HGY54823.1"/>
    </source>
</evidence>
<sequence length="792" mass="91941">MIKYGLPFIFLLILACQPQGGQKQSDIIAFLHLEAGKTDSVAVDEIFFARRYMPYFEADSALNIRYLRQSNTLLIQPDSDFEGLTFIRFRNGRQSGVIPVKVNKKSAVIFRYKPGYKAQNIFVMGNFNNWNRHGIPMHDRDGDGVFEATVHLDDGIYEYQFVTDRGEIYDPENPEKVDNGFGYFNSLLRVSSPHRKLAPNLYFIPAPQSDTLILALESAAPADSVHLFLLWDNRLLPGNLAVKENGQIKINRRDLPDADRLHRLRLVAAYKNLPGNTLSVWFWNGKLLPYDRPELWQDAVIYSLMIDRFYDGNPQNNRPVKHAQLARQANFNGGDLAGIIQKIEEGYFDSLGVNTLWISPVNKTTDMAYREWPPPHRWFSGYHGYWPVRSREVEPRFGSLQDFKQLVQTAHKHGLRVLLDFISNHTHIEHPYFKHHRDWYGQVDLPNGEKNIRRWDEYRLTTWFDTFLPSFDYLGSQAALDTMTDNAVWWLRETGIDGFRHDATKHVPYKFWKTLTRKIKTQVTPSRSLPVYQIGETFGGHQLIKSYVNNGMLNAQFSFNQFFVARRVFAEQNGNLKDLAAAVEKALRVYGYSHVMGNIMDSHDQVRMMALLDGDLTLSDDAVERAWQKPVIQVDNLLTYQKERVFMTYLLTVPGVPIIYYGDEFGMTGAGDPDNRRMMRFAEALNATEKEQLRQITRLIRLRKNHPALRRGDYKTLLAEDDLYIFTRGDMYERLLVAINKSNTLKTIRLTLPQWIKTEAARSLLHSRRFRVVNNEIIFPLEPWQAEVWLLE</sequence>
<dbReference type="InterPro" id="IPR006047">
    <property type="entry name" value="GH13_cat_dom"/>
</dbReference>
<organism evidence="2">
    <name type="scientific">Caldithrix abyssi</name>
    <dbReference type="NCBI Taxonomy" id="187145"/>
    <lineage>
        <taxon>Bacteria</taxon>
        <taxon>Pseudomonadati</taxon>
        <taxon>Calditrichota</taxon>
        <taxon>Calditrichia</taxon>
        <taxon>Calditrichales</taxon>
        <taxon>Calditrichaceae</taxon>
        <taxon>Caldithrix</taxon>
    </lineage>
</organism>
<feature type="domain" description="Glycosyl hydrolase family 13 catalytic" evidence="1">
    <location>
        <begin position="303"/>
        <end position="703"/>
    </location>
</feature>
<proteinExistence type="predicted"/>
<dbReference type="PROSITE" id="PS51257">
    <property type="entry name" value="PROKAR_LIPOPROTEIN"/>
    <property type="match status" value="1"/>
</dbReference>